<name>A0AAE0K506_9PEZI</name>
<keyword evidence="4" id="KW-1185">Reference proteome</keyword>
<feature type="compositionally biased region" description="Low complexity" evidence="1">
    <location>
        <begin position="74"/>
        <end position="83"/>
    </location>
</feature>
<evidence type="ECO:0000256" key="1">
    <source>
        <dbReference type="SAM" id="MobiDB-lite"/>
    </source>
</evidence>
<reference evidence="3" key="1">
    <citation type="journal article" date="2023" name="Mol. Phylogenet. Evol.">
        <title>Genome-scale phylogeny and comparative genomics of the fungal order Sordariales.</title>
        <authorList>
            <person name="Hensen N."/>
            <person name="Bonometti L."/>
            <person name="Westerberg I."/>
            <person name="Brannstrom I.O."/>
            <person name="Guillou S."/>
            <person name="Cros-Aarteil S."/>
            <person name="Calhoun S."/>
            <person name="Haridas S."/>
            <person name="Kuo A."/>
            <person name="Mondo S."/>
            <person name="Pangilinan J."/>
            <person name="Riley R."/>
            <person name="LaButti K."/>
            <person name="Andreopoulos B."/>
            <person name="Lipzen A."/>
            <person name="Chen C."/>
            <person name="Yan M."/>
            <person name="Daum C."/>
            <person name="Ng V."/>
            <person name="Clum A."/>
            <person name="Steindorff A."/>
            <person name="Ohm R.A."/>
            <person name="Martin F."/>
            <person name="Silar P."/>
            <person name="Natvig D.O."/>
            <person name="Lalanne C."/>
            <person name="Gautier V."/>
            <person name="Ament-Velasquez S.L."/>
            <person name="Kruys A."/>
            <person name="Hutchinson M.I."/>
            <person name="Powell A.J."/>
            <person name="Barry K."/>
            <person name="Miller A.N."/>
            <person name="Grigoriev I.V."/>
            <person name="Debuchy R."/>
            <person name="Gladieux P."/>
            <person name="Hiltunen Thoren M."/>
            <person name="Johannesson H."/>
        </authorList>
    </citation>
    <scope>NUCLEOTIDE SEQUENCE</scope>
    <source>
        <strain evidence="3">CBS 232.78</strain>
    </source>
</reference>
<feature type="transmembrane region" description="Helical" evidence="2">
    <location>
        <begin position="685"/>
        <end position="708"/>
    </location>
</feature>
<evidence type="ECO:0000313" key="3">
    <source>
        <dbReference type="EMBL" id="KAK3370206.1"/>
    </source>
</evidence>
<dbReference type="InterPro" id="IPR021840">
    <property type="entry name" value="DUF3433"/>
</dbReference>
<dbReference type="PANTHER" id="PTHR37544:SF3">
    <property type="entry name" value="SPRAY"/>
    <property type="match status" value="1"/>
</dbReference>
<feature type="compositionally biased region" description="Polar residues" evidence="1">
    <location>
        <begin position="16"/>
        <end position="31"/>
    </location>
</feature>
<feature type="region of interest" description="Disordered" evidence="1">
    <location>
        <begin position="1"/>
        <end position="121"/>
    </location>
</feature>
<feature type="transmembrane region" description="Helical" evidence="2">
    <location>
        <begin position="319"/>
        <end position="340"/>
    </location>
</feature>
<proteinExistence type="predicted"/>
<feature type="transmembrane region" description="Helical" evidence="2">
    <location>
        <begin position="622"/>
        <end position="640"/>
    </location>
</feature>
<dbReference type="Pfam" id="PF11915">
    <property type="entry name" value="DUF3433"/>
    <property type="match status" value="2"/>
</dbReference>
<accession>A0AAE0K506</accession>
<organism evidence="3 4">
    <name type="scientific">Podospora didyma</name>
    <dbReference type="NCBI Taxonomy" id="330526"/>
    <lineage>
        <taxon>Eukaryota</taxon>
        <taxon>Fungi</taxon>
        <taxon>Dikarya</taxon>
        <taxon>Ascomycota</taxon>
        <taxon>Pezizomycotina</taxon>
        <taxon>Sordariomycetes</taxon>
        <taxon>Sordariomycetidae</taxon>
        <taxon>Sordariales</taxon>
        <taxon>Podosporaceae</taxon>
        <taxon>Podospora</taxon>
    </lineage>
</organism>
<evidence type="ECO:0000256" key="2">
    <source>
        <dbReference type="SAM" id="Phobius"/>
    </source>
</evidence>
<keyword evidence="2" id="KW-0812">Transmembrane</keyword>
<dbReference type="PANTHER" id="PTHR37544">
    <property type="entry name" value="SPRAY-RELATED"/>
    <property type="match status" value="1"/>
</dbReference>
<keyword evidence="2" id="KW-1133">Transmembrane helix</keyword>
<gene>
    <name evidence="3" type="ORF">B0H63DRAFT_310638</name>
</gene>
<dbReference type="EMBL" id="JAULSW010000009">
    <property type="protein sequence ID" value="KAK3370206.1"/>
    <property type="molecule type" value="Genomic_DNA"/>
</dbReference>
<reference evidence="3" key="2">
    <citation type="submission" date="2023-06" db="EMBL/GenBank/DDBJ databases">
        <authorList>
            <consortium name="Lawrence Berkeley National Laboratory"/>
            <person name="Haridas S."/>
            <person name="Hensen N."/>
            <person name="Bonometti L."/>
            <person name="Westerberg I."/>
            <person name="Brannstrom I.O."/>
            <person name="Guillou S."/>
            <person name="Cros-Aarteil S."/>
            <person name="Calhoun S."/>
            <person name="Kuo A."/>
            <person name="Mondo S."/>
            <person name="Pangilinan J."/>
            <person name="Riley R."/>
            <person name="LaButti K."/>
            <person name="Andreopoulos B."/>
            <person name="Lipzen A."/>
            <person name="Chen C."/>
            <person name="Yanf M."/>
            <person name="Daum C."/>
            <person name="Ng V."/>
            <person name="Clum A."/>
            <person name="Steindorff A."/>
            <person name="Ohm R."/>
            <person name="Martin F."/>
            <person name="Silar P."/>
            <person name="Natvig D."/>
            <person name="Lalanne C."/>
            <person name="Gautier V."/>
            <person name="Ament-velasquez S.L."/>
            <person name="Kruys A."/>
            <person name="Hutchinson M.I."/>
            <person name="Powell A.J."/>
            <person name="Barry K."/>
            <person name="Miller A.N."/>
            <person name="Grigoriev I.V."/>
            <person name="Debuchy R."/>
            <person name="Gladieux P."/>
            <person name="Thoren M.H."/>
            <person name="Johannesson H."/>
        </authorList>
    </citation>
    <scope>NUCLEOTIDE SEQUENCE</scope>
    <source>
        <strain evidence="3">CBS 232.78</strain>
    </source>
</reference>
<feature type="transmembrane region" description="Helical" evidence="2">
    <location>
        <begin position="430"/>
        <end position="457"/>
    </location>
</feature>
<dbReference type="Proteomes" id="UP001285441">
    <property type="component" value="Unassembled WGS sequence"/>
</dbReference>
<evidence type="ECO:0000313" key="4">
    <source>
        <dbReference type="Proteomes" id="UP001285441"/>
    </source>
</evidence>
<sequence length="872" mass="96498">MDYYNSQRPSRPPLHSSVSTGSFSRISTVSDITDLDSFPEGTTNIPLLGRPSLVSLQSDDGGRSRSDSEENGYSSPPSSGWSPHTGYSPSGYATVPPPASTPSPRQHGRPYAPNAAPSRRHHDVIPEEEDGVDLVLMQSAAPVGFDGPPSFTAQESPEPAFDLSSTLGPMTWADEQFIKGLQKQEAQGKLTGGLGLGIKTDSILTEKALLATSPVVEKSPRLSRAFSFSRAGGPASSLSLADAVKQLGQSEANKRGKVIEVVMETDPQDQSEVDLSVVAGPDKELSNKLTMRQNTFPVKGGQTQVFYPQPDWKPFSMRWPYLMFMILLSIALAGGQEVLYQKSTRDPLVKFRTPSDIPAGEYFAFKFLPTMIAVSYGVLWQLCDFEVRRLEAFYQLSKEGGALAAESINVDYITDFSFLRPIRAFSRKHYAVTISSITSLLANALVPTLGAACILLSPDRDTRLRHPGSEKSILIHYVWSRFLSVTFLVIACLGCVLFYQLQVRRSGLLADVKGIAGLASMATVSHILMDFKDMDVATHKDIHHKIRDHRYALRNSSLTPDDLNPPSKQERERYKKNHLSENPQPLMLRTKGAIPFIIGILLFLALIPVFLFTPATALTDKVPWVVTLLAVCIKLSWGALETDVRMMEPYYILSRRYAPPKTLTLDYTAMPIGWVAIQGMLNGHWLVFFVGFGTIMTEILTVLVTSLATVEGRVFIALTNKAPPPRNGDPPSSHADDVADINAGQETVFSFWISLALAIFVLMYMGIVALIVFVRRRRVFLPRQPNTIASVLAYIHQSKMLYDFVNTAKLSNKEMVDKLEALGKTYGLGWFQGRDGSSHCGVDEEELLSDYKFGYDYSRATNPWDENEVQWL</sequence>
<dbReference type="AlphaFoldDB" id="A0AAE0K506"/>
<keyword evidence="2" id="KW-0472">Membrane</keyword>
<protein>
    <recommendedName>
        <fullName evidence="5">Spray</fullName>
    </recommendedName>
</protein>
<feature type="region of interest" description="Disordered" evidence="1">
    <location>
        <begin position="556"/>
        <end position="576"/>
    </location>
</feature>
<comment type="caution">
    <text evidence="3">The sequence shown here is derived from an EMBL/GenBank/DDBJ whole genome shotgun (WGS) entry which is preliminary data.</text>
</comment>
<feature type="transmembrane region" description="Helical" evidence="2">
    <location>
        <begin position="477"/>
        <end position="499"/>
    </location>
</feature>
<evidence type="ECO:0008006" key="5">
    <source>
        <dbReference type="Google" id="ProtNLM"/>
    </source>
</evidence>
<feature type="transmembrane region" description="Helical" evidence="2">
    <location>
        <begin position="593"/>
        <end position="616"/>
    </location>
</feature>
<feature type="transmembrane region" description="Helical" evidence="2">
    <location>
        <begin position="751"/>
        <end position="774"/>
    </location>
</feature>